<evidence type="ECO:0000256" key="1">
    <source>
        <dbReference type="ARBA" id="ARBA00022512"/>
    </source>
</evidence>
<keyword evidence="2" id="KW-0964">Secreted</keyword>
<dbReference type="InterPro" id="IPR019931">
    <property type="entry name" value="LPXTG_anchor"/>
</dbReference>
<keyword evidence="6" id="KW-0812">Transmembrane</keyword>
<evidence type="ECO:0000256" key="7">
    <source>
        <dbReference type="SAM" id="SignalP"/>
    </source>
</evidence>
<evidence type="ECO:0000259" key="8">
    <source>
        <dbReference type="PROSITE" id="PS50847"/>
    </source>
</evidence>
<feature type="compositionally biased region" description="Low complexity" evidence="5">
    <location>
        <begin position="335"/>
        <end position="367"/>
    </location>
</feature>
<dbReference type="NCBIfam" id="TIGR01167">
    <property type="entry name" value="LPXTG_anchor"/>
    <property type="match status" value="1"/>
</dbReference>
<feature type="signal peptide" evidence="7">
    <location>
        <begin position="1"/>
        <end position="30"/>
    </location>
</feature>
<proteinExistence type="predicted"/>
<keyword evidence="6" id="KW-0472">Membrane</keyword>
<evidence type="ECO:0000256" key="4">
    <source>
        <dbReference type="ARBA" id="ARBA00023088"/>
    </source>
</evidence>
<keyword evidence="6" id="KW-1133">Transmembrane helix</keyword>
<organism evidence="9 10">
    <name type="scientific">Saccharothrix mutabilis subsp. mutabilis</name>
    <dbReference type="NCBI Taxonomy" id="66855"/>
    <lineage>
        <taxon>Bacteria</taxon>
        <taxon>Bacillati</taxon>
        <taxon>Actinomycetota</taxon>
        <taxon>Actinomycetes</taxon>
        <taxon>Pseudonocardiales</taxon>
        <taxon>Pseudonocardiaceae</taxon>
        <taxon>Saccharothrix</taxon>
    </lineage>
</organism>
<name>A0ABN0U5T7_9PSEU</name>
<dbReference type="InterPro" id="IPR013552">
    <property type="entry name" value="Thioester_dom"/>
</dbReference>
<evidence type="ECO:0000256" key="3">
    <source>
        <dbReference type="ARBA" id="ARBA00022729"/>
    </source>
</evidence>
<accession>A0ABN0U5T7</accession>
<feature type="chain" id="PRO_5047119665" evidence="7">
    <location>
        <begin position="31"/>
        <end position="409"/>
    </location>
</feature>
<comment type="caution">
    <text evidence="9">The sequence shown here is derived from an EMBL/GenBank/DDBJ whole genome shotgun (WGS) entry which is preliminary data.</text>
</comment>
<dbReference type="NCBIfam" id="TIGR03934">
    <property type="entry name" value="TQXA_dom"/>
    <property type="match status" value="1"/>
</dbReference>
<evidence type="ECO:0000256" key="5">
    <source>
        <dbReference type="SAM" id="MobiDB-lite"/>
    </source>
</evidence>
<feature type="transmembrane region" description="Helical" evidence="6">
    <location>
        <begin position="382"/>
        <end position="403"/>
    </location>
</feature>
<dbReference type="Gene3D" id="1.10.150.480">
    <property type="match status" value="1"/>
</dbReference>
<evidence type="ECO:0000313" key="9">
    <source>
        <dbReference type="EMBL" id="GAA0239647.1"/>
    </source>
</evidence>
<evidence type="ECO:0000313" key="10">
    <source>
        <dbReference type="Proteomes" id="UP001500416"/>
    </source>
</evidence>
<feature type="region of interest" description="Disordered" evidence="5">
    <location>
        <begin position="333"/>
        <end position="372"/>
    </location>
</feature>
<protein>
    <submittedName>
        <fullName evidence="9">Thioester domain-containing protein</fullName>
    </submittedName>
</protein>
<evidence type="ECO:0000256" key="6">
    <source>
        <dbReference type="SAM" id="Phobius"/>
    </source>
</evidence>
<dbReference type="Proteomes" id="UP001500416">
    <property type="component" value="Unassembled WGS sequence"/>
</dbReference>
<keyword evidence="4" id="KW-0572">Peptidoglycan-anchor</keyword>
<keyword evidence="10" id="KW-1185">Reference proteome</keyword>
<evidence type="ECO:0000256" key="2">
    <source>
        <dbReference type="ARBA" id="ARBA00022525"/>
    </source>
</evidence>
<keyword evidence="1" id="KW-0134">Cell wall</keyword>
<dbReference type="Pfam" id="PF08341">
    <property type="entry name" value="TED"/>
    <property type="match status" value="1"/>
</dbReference>
<dbReference type="EMBL" id="BAAABU010000009">
    <property type="protein sequence ID" value="GAA0239647.1"/>
    <property type="molecule type" value="Genomic_DNA"/>
</dbReference>
<dbReference type="PROSITE" id="PS50847">
    <property type="entry name" value="GRAM_POS_ANCHORING"/>
    <property type="match status" value="1"/>
</dbReference>
<feature type="domain" description="Gram-positive cocci surface proteins LPxTG" evidence="8">
    <location>
        <begin position="375"/>
        <end position="409"/>
    </location>
</feature>
<keyword evidence="3 7" id="KW-0732">Signal</keyword>
<dbReference type="RefSeq" id="WP_343935681.1">
    <property type="nucleotide sequence ID" value="NZ_BAAABU010000009.1"/>
</dbReference>
<reference evidence="9 10" key="1">
    <citation type="journal article" date="2019" name="Int. J. Syst. Evol. Microbiol.">
        <title>The Global Catalogue of Microorganisms (GCM) 10K type strain sequencing project: providing services to taxonomists for standard genome sequencing and annotation.</title>
        <authorList>
            <consortium name="The Broad Institute Genomics Platform"/>
            <consortium name="The Broad Institute Genome Sequencing Center for Infectious Disease"/>
            <person name="Wu L."/>
            <person name="Ma J."/>
        </authorList>
    </citation>
    <scope>NUCLEOTIDE SEQUENCE [LARGE SCALE GENOMIC DNA]</scope>
    <source>
        <strain evidence="9 10">JCM 3380</strain>
    </source>
</reference>
<dbReference type="InterPro" id="IPR023849">
    <property type="entry name" value="TQXA_dom"/>
</dbReference>
<sequence length="409" mass="42534">MAPRLTLKRVGAAVLGASLFALTTALPAVADAVEVKPHPSADIQGMGVHLQKKKADGKLEDYDGGKPVNTELIGLLIKEGGEKDTAVAYCVELPTGLEDGTPLIEAPWGEHPNPDSTFPENAAKVNWILHHSYPKLPYKDAAKELGAEGAKESAVIAATQAAIWHFTDGAVLKESDPTVEPDDVDADVLAMYKKLTENNPGLDQEPNPTLKIDPKELEGKAGTLIGPFVISTTAVTGTIEANLPTGVTFTDKDGKKLDVAAKGDLTAASQVNIAEVYVKVDEGVAPGEVEFTVRATAELQHGRLFVGKDGKKTQSLVIAKPTPASVKDTAKVKWTEGTQPTTPSETTTTTTTTTTTAPTTTTTPAPAAGGGDDDLASTGASIFVPLLIGLGLLGAGAAALIIVRRKKTA</sequence>
<gene>
    <name evidence="9" type="ORF">GCM10010492_43530</name>
</gene>